<dbReference type="InterPro" id="IPR036291">
    <property type="entry name" value="NAD(P)-bd_dom_sf"/>
</dbReference>
<reference evidence="3 4" key="1">
    <citation type="submission" date="2023-03" db="EMBL/GenBank/DDBJ databases">
        <authorList>
            <person name="Shen W."/>
            <person name="Cai J."/>
        </authorList>
    </citation>
    <scope>NUCLEOTIDE SEQUENCE [LARGE SCALE GENOMIC DNA]</scope>
    <source>
        <strain evidence="3 4">Y2</strain>
    </source>
</reference>
<dbReference type="RefSeq" id="WP_161169159.1">
    <property type="nucleotide sequence ID" value="NZ_JAHLOU010000005.1"/>
</dbReference>
<dbReference type="Pfam" id="PF22725">
    <property type="entry name" value="GFO_IDH_MocA_C3"/>
    <property type="match status" value="1"/>
</dbReference>
<evidence type="ECO:0000313" key="4">
    <source>
        <dbReference type="Proteomes" id="UP001264335"/>
    </source>
</evidence>
<dbReference type="Gene3D" id="3.30.360.10">
    <property type="entry name" value="Dihydrodipicolinate Reductase, domain 2"/>
    <property type="match status" value="1"/>
</dbReference>
<sequence>MNIKLGIIGFGGMGKWHEKNATRVDGIEIKAICDSDPTKIIDIEGKNYEIYESVDDMLAKADINTVLLTLPNHLHKEMTIKAANAGLHIIDEKPASLNVKEFDEMMEAVKKNEVFFTVHQNRRWDRDYQIVKKLVNEKELGDVYTIESNLHTANGRIHEWHLYKKYGGGMMYDWGVHLIDQAMQMMQGAKLLTVFADIKSIINDEVDDYFNITLKFDNGITYHIELGTYFLKYQPRWLAAGNRGTVYINSFACDGGIARTSELLNKLPAQIAETVAGPTRQFAPQPAGVLYDDPLPEVETEWTDFYKNVLAAINGKEEPLIKISEVREVLSIMEAAFESSETNQSVNMEKTSAPLLT</sequence>
<dbReference type="InterPro" id="IPR051317">
    <property type="entry name" value="Gfo/Idh/MocA_oxidoreduct"/>
</dbReference>
<feature type="domain" description="Gfo/Idh/MocA-like oxidoreductase N-terminal" evidence="1">
    <location>
        <begin position="3"/>
        <end position="118"/>
    </location>
</feature>
<name>A0ABD5FAW4_ENTAV</name>
<dbReference type="EMBL" id="JARPWY010000043">
    <property type="protein sequence ID" value="MDT2515405.1"/>
    <property type="molecule type" value="Genomic_DNA"/>
</dbReference>
<dbReference type="InterPro" id="IPR055170">
    <property type="entry name" value="GFO_IDH_MocA-like_dom"/>
</dbReference>
<evidence type="ECO:0000313" key="3">
    <source>
        <dbReference type="EMBL" id="MDT2515405.1"/>
    </source>
</evidence>
<evidence type="ECO:0000259" key="1">
    <source>
        <dbReference type="Pfam" id="PF01408"/>
    </source>
</evidence>
<dbReference type="SUPFAM" id="SSF55347">
    <property type="entry name" value="Glyceraldehyde-3-phosphate dehydrogenase-like, C-terminal domain"/>
    <property type="match status" value="1"/>
</dbReference>
<dbReference type="AlphaFoldDB" id="A0ABD5FAW4"/>
<feature type="domain" description="GFO/IDH/MocA-like oxidoreductase" evidence="2">
    <location>
        <begin position="128"/>
        <end position="246"/>
    </location>
</feature>
<dbReference type="SUPFAM" id="SSF51735">
    <property type="entry name" value="NAD(P)-binding Rossmann-fold domains"/>
    <property type="match status" value="1"/>
</dbReference>
<dbReference type="Gene3D" id="3.40.50.720">
    <property type="entry name" value="NAD(P)-binding Rossmann-like Domain"/>
    <property type="match status" value="1"/>
</dbReference>
<dbReference type="PANTHER" id="PTHR43708">
    <property type="entry name" value="CONSERVED EXPRESSED OXIDOREDUCTASE (EUROFUNG)"/>
    <property type="match status" value="1"/>
</dbReference>
<evidence type="ECO:0000259" key="2">
    <source>
        <dbReference type="Pfam" id="PF22725"/>
    </source>
</evidence>
<dbReference type="InterPro" id="IPR000683">
    <property type="entry name" value="Gfo/Idh/MocA-like_OxRdtase_N"/>
</dbReference>
<comment type="caution">
    <text evidence="3">The sequence shown here is derived from an EMBL/GenBank/DDBJ whole genome shotgun (WGS) entry which is preliminary data.</text>
</comment>
<gene>
    <name evidence="3" type="ORF">P7D79_14360</name>
</gene>
<proteinExistence type="predicted"/>
<dbReference type="Pfam" id="PF01408">
    <property type="entry name" value="GFO_IDH_MocA"/>
    <property type="match status" value="1"/>
</dbReference>
<accession>A0ABD5FAW4</accession>
<dbReference type="Proteomes" id="UP001264335">
    <property type="component" value="Unassembled WGS sequence"/>
</dbReference>
<protein>
    <submittedName>
        <fullName evidence="3">Gfo/Idh/MocA family oxidoreductase</fullName>
    </submittedName>
</protein>
<organism evidence="3 4">
    <name type="scientific">Enterococcus avium</name>
    <name type="common">Streptococcus avium</name>
    <dbReference type="NCBI Taxonomy" id="33945"/>
    <lineage>
        <taxon>Bacteria</taxon>
        <taxon>Bacillati</taxon>
        <taxon>Bacillota</taxon>
        <taxon>Bacilli</taxon>
        <taxon>Lactobacillales</taxon>
        <taxon>Enterococcaceae</taxon>
        <taxon>Enterococcus</taxon>
    </lineage>
</organism>
<dbReference type="PANTHER" id="PTHR43708:SF8">
    <property type="entry name" value="OXIDOREDUCTASE"/>
    <property type="match status" value="1"/>
</dbReference>